<evidence type="ECO:0000313" key="1">
    <source>
        <dbReference type="EMBL" id="KAJ0178030.1"/>
    </source>
</evidence>
<dbReference type="Proteomes" id="UP000824533">
    <property type="component" value="Linkage Group LG10"/>
</dbReference>
<gene>
    <name evidence="1" type="ORF">K1T71_005853</name>
</gene>
<dbReference type="EMBL" id="CM034396">
    <property type="protein sequence ID" value="KAJ0178030.1"/>
    <property type="molecule type" value="Genomic_DNA"/>
</dbReference>
<evidence type="ECO:0000313" key="2">
    <source>
        <dbReference type="Proteomes" id="UP000824533"/>
    </source>
</evidence>
<protein>
    <submittedName>
        <fullName evidence="1">Uncharacterized protein</fullName>
    </submittedName>
</protein>
<sequence length="164" mass="18903">MNTYSRSFMVLTRENIEGIIRFAHKYKLFIFADEVYQDNIYAEGSKFFAFKKNALNRQRQSQFSALDYAVHRLNSRPSTTRFTGEYLCTDSTASLSFITKGWHNESGETFNIAKSINQRERSEQCFVQTVREKSSLTSRWCARSNLFNGKKDTKSVTGDAASLI</sequence>
<accession>A0ACC1D2I5</accession>
<proteinExistence type="predicted"/>
<comment type="caution">
    <text evidence="1">The sequence shown here is derived from an EMBL/GenBank/DDBJ whole genome shotgun (WGS) entry which is preliminary data.</text>
</comment>
<reference evidence="1 2" key="1">
    <citation type="journal article" date="2021" name="Front. Genet.">
        <title>Chromosome-Level Genome Assembly Reveals Significant Gene Expansion in the Toll and IMD Signaling Pathways of Dendrolimus kikuchii.</title>
        <authorList>
            <person name="Zhou J."/>
            <person name="Wu P."/>
            <person name="Xiong Z."/>
            <person name="Liu N."/>
            <person name="Zhao N."/>
            <person name="Ji M."/>
            <person name="Qiu Y."/>
            <person name="Yang B."/>
        </authorList>
    </citation>
    <scope>NUCLEOTIDE SEQUENCE [LARGE SCALE GENOMIC DNA]</scope>
    <source>
        <strain evidence="1">Ann1</strain>
    </source>
</reference>
<keyword evidence="2" id="KW-1185">Reference proteome</keyword>
<name>A0ACC1D2I5_9NEOP</name>
<organism evidence="1 2">
    <name type="scientific">Dendrolimus kikuchii</name>
    <dbReference type="NCBI Taxonomy" id="765133"/>
    <lineage>
        <taxon>Eukaryota</taxon>
        <taxon>Metazoa</taxon>
        <taxon>Ecdysozoa</taxon>
        <taxon>Arthropoda</taxon>
        <taxon>Hexapoda</taxon>
        <taxon>Insecta</taxon>
        <taxon>Pterygota</taxon>
        <taxon>Neoptera</taxon>
        <taxon>Endopterygota</taxon>
        <taxon>Lepidoptera</taxon>
        <taxon>Glossata</taxon>
        <taxon>Ditrysia</taxon>
        <taxon>Bombycoidea</taxon>
        <taxon>Lasiocampidae</taxon>
        <taxon>Dendrolimus</taxon>
    </lineage>
</organism>